<sequence length="259" mass="30534">MDVTKSVKFEMIVKFEILARETVVKQIIMVLWWFQMNKVAPFLPFEVQSLKILILQFFDEPFMIIKIKAREKNFLSSTSKVMYMNDPFGSNVTKTMVNESNTTRVVKKLGYQFYEQHHLKSFRRGLTRMNAFSGFLVAMGDLSLRKSGVEEKRVKLQESKVRKVMVELTYLKRYAPLNRVGYTPEICHEELVEMANDRKMLMIDTKLTQLDFLATEHKKRRCKAADKDLKELKQEWESVRTSTTGRSIVNLYPYLMKEL</sequence>
<dbReference type="AlphaFoldDB" id="A0A9Q1Q8S2"/>
<reference evidence="1" key="1">
    <citation type="submission" date="2022-04" db="EMBL/GenBank/DDBJ databases">
        <title>Carnegiea gigantea Genome sequencing and assembly v2.</title>
        <authorList>
            <person name="Copetti D."/>
            <person name="Sanderson M.J."/>
            <person name="Burquez A."/>
            <person name="Wojciechowski M.F."/>
        </authorList>
    </citation>
    <scope>NUCLEOTIDE SEQUENCE</scope>
    <source>
        <strain evidence="1">SGP5-SGP5p</strain>
        <tissue evidence="1">Aerial part</tissue>
    </source>
</reference>
<keyword evidence="2" id="KW-1185">Reference proteome</keyword>
<dbReference type="EMBL" id="JAKOGI010000557">
    <property type="protein sequence ID" value="KAJ8433153.1"/>
    <property type="molecule type" value="Genomic_DNA"/>
</dbReference>
<name>A0A9Q1Q8S2_9CARY</name>
<dbReference type="OrthoDB" id="5372507at2759"/>
<accession>A0A9Q1Q8S2</accession>
<comment type="caution">
    <text evidence="1">The sequence shown here is derived from an EMBL/GenBank/DDBJ whole genome shotgun (WGS) entry which is preliminary data.</text>
</comment>
<protein>
    <submittedName>
        <fullName evidence="1">Uncharacterized protein</fullName>
    </submittedName>
</protein>
<proteinExistence type="predicted"/>
<organism evidence="1 2">
    <name type="scientific">Carnegiea gigantea</name>
    <dbReference type="NCBI Taxonomy" id="171969"/>
    <lineage>
        <taxon>Eukaryota</taxon>
        <taxon>Viridiplantae</taxon>
        <taxon>Streptophyta</taxon>
        <taxon>Embryophyta</taxon>
        <taxon>Tracheophyta</taxon>
        <taxon>Spermatophyta</taxon>
        <taxon>Magnoliopsida</taxon>
        <taxon>eudicotyledons</taxon>
        <taxon>Gunneridae</taxon>
        <taxon>Pentapetalae</taxon>
        <taxon>Caryophyllales</taxon>
        <taxon>Cactineae</taxon>
        <taxon>Cactaceae</taxon>
        <taxon>Cactoideae</taxon>
        <taxon>Echinocereeae</taxon>
        <taxon>Carnegiea</taxon>
    </lineage>
</organism>
<evidence type="ECO:0000313" key="1">
    <source>
        <dbReference type="EMBL" id="KAJ8433153.1"/>
    </source>
</evidence>
<evidence type="ECO:0000313" key="2">
    <source>
        <dbReference type="Proteomes" id="UP001153076"/>
    </source>
</evidence>
<gene>
    <name evidence="1" type="ORF">Cgig2_007117</name>
</gene>
<dbReference type="Proteomes" id="UP001153076">
    <property type="component" value="Unassembled WGS sequence"/>
</dbReference>